<sequence>MTRDIKLFFAAITSFVAGILHARKQRTESKATSNKVGYQKQPHQKERRKEIIPKSHHTSHIMSASTTSQAKPSVPIALSAEAVDDLIYDARAGDLEALNEDIANLASQHSCNESQIVASAIDMADESEGGSGSCILHFPAANGNTEILTTLLQKLSSAEPAQRAALVNHRNNSGNTPLHWAALNTHLGCVKALVEAGADLDVKNDAGHDAVFLAERTAWAAVEGDEQAEAEGDDAQTQEIEMTIGENEGEAGEDAGEMSAGRQVVEWLLNSDVAASLEKGATEGEASGSA</sequence>
<dbReference type="InterPro" id="IPR036770">
    <property type="entry name" value="Ankyrin_rpt-contain_sf"/>
</dbReference>
<protein>
    <submittedName>
        <fullName evidence="5">Uncharacterized protein</fullName>
    </submittedName>
</protein>
<dbReference type="STRING" id="29845.A0A1V6SEE8"/>
<evidence type="ECO:0000256" key="1">
    <source>
        <dbReference type="ARBA" id="ARBA00022737"/>
    </source>
</evidence>
<evidence type="ECO:0000256" key="4">
    <source>
        <dbReference type="SAM" id="MobiDB-lite"/>
    </source>
</evidence>
<dbReference type="PANTHER" id="PTHR24126">
    <property type="entry name" value="ANKYRIN REPEAT, PH AND SEC7 DOMAIN CONTAINING PROTEIN SECG-RELATED"/>
    <property type="match status" value="1"/>
</dbReference>
<dbReference type="AlphaFoldDB" id="A0A1V6SEE8"/>
<dbReference type="PROSITE" id="PS50088">
    <property type="entry name" value="ANK_REPEAT"/>
    <property type="match status" value="1"/>
</dbReference>
<feature type="repeat" description="ANK" evidence="3">
    <location>
        <begin position="173"/>
        <end position="205"/>
    </location>
</feature>
<evidence type="ECO:0000313" key="6">
    <source>
        <dbReference type="Proteomes" id="UP000191518"/>
    </source>
</evidence>
<organism evidence="5 6">
    <name type="scientific">Penicillium vulpinum</name>
    <dbReference type="NCBI Taxonomy" id="29845"/>
    <lineage>
        <taxon>Eukaryota</taxon>
        <taxon>Fungi</taxon>
        <taxon>Dikarya</taxon>
        <taxon>Ascomycota</taxon>
        <taxon>Pezizomycotina</taxon>
        <taxon>Eurotiomycetes</taxon>
        <taxon>Eurotiomycetidae</taxon>
        <taxon>Eurotiales</taxon>
        <taxon>Aspergillaceae</taxon>
        <taxon>Penicillium</taxon>
    </lineage>
</organism>
<evidence type="ECO:0000256" key="2">
    <source>
        <dbReference type="ARBA" id="ARBA00023043"/>
    </source>
</evidence>
<dbReference type="Pfam" id="PF12796">
    <property type="entry name" value="Ank_2"/>
    <property type="match status" value="1"/>
</dbReference>
<dbReference type="PANTHER" id="PTHR24126:SF14">
    <property type="entry name" value="ANK_REP_REGION DOMAIN-CONTAINING PROTEIN"/>
    <property type="match status" value="1"/>
</dbReference>
<comment type="caution">
    <text evidence="5">The sequence shown here is derived from an EMBL/GenBank/DDBJ whole genome shotgun (WGS) entry which is preliminary data.</text>
</comment>
<dbReference type="Gene3D" id="1.25.40.20">
    <property type="entry name" value="Ankyrin repeat-containing domain"/>
    <property type="match status" value="1"/>
</dbReference>
<keyword evidence="1" id="KW-0677">Repeat</keyword>
<dbReference type="InterPro" id="IPR002110">
    <property type="entry name" value="Ankyrin_rpt"/>
</dbReference>
<evidence type="ECO:0000313" key="5">
    <source>
        <dbReference type="EMBL" id="OQE12382.1"/>
    </source>
</evidence>
<evidence type="ECO:0000256" key="3">
    <source>
        <dbReference type="PROSITE-ProRule" id="PRU00023"/>
    </source>
</evidence>
<dbReference type="SUPFAM" id="SSF48403">
    <property type="entry name" value="Ankyrin repeat"/>
    <property type="match status" value="1"/>
</dbReference>
<feature type="region of interest" description="Disordered" evidence="4">
    <location>
        <begin position="26"/>
        <end position="68"/>
    </location>
</feature>
<dbReference type="SMART" id="SM00248">
    <property type="entry name" value="ANK"/>
    <property type="match status" value="1"/>
</dbReference>
<dbReference type="PROSITE" id="PS50297">
    <property type="entry name" value="ANK_REP_REGION"/>
    <property type="match status" value="1"/>
</dbReference>
<keyword evidence="6" id="KW-1185">Reference proteome</keyword>
<reference evidence="6" key="1">
    <citation type="journal article" date="2017" name="Nat. Microbiol.">
        <title>Global analysis of biosynthetic gene clusters reveals vast potential of secondary metabolite production in Penicillium species.</title>
        <authorList>
            <person name="Nielsen J.C."/>
            <person name="Grijseels S."/>
            <person name="Prigent S."/>
            <person name="Ji B."/>
            <person name="Dainat J."/>
            <person name="Nielsen K.F."/>
            <person name="Frisvad J.C."/>
            <person name="Workman M."/>
            <person name="Nielsen J."/>
        </authorList>
    </citation>
    <scope>NUCLEOTIDE SEQUENCE [LARGE SCALE GENOMIC DNA]</scope>
    <source>
        <strain evidence="6">IBT 29486</strain>
    </source>
</reference>
<feature type="compositionally biased region" description="Basic and acidic residues" evidence="4">
    <location>
        <begin position="43"/>
        <end position="53"/>
    </location>
</feature>
<dbReference type="Proteomes" id="UP000191518">
    <property type="component" value="Unassembled WGS sequence"/>
</dbReference>
<gene>
    <name evidence="5" type="ORF">PENVUL_c001G05173</name>
</gene>
<accession>A0A1V6SEE8</accession>
<dbReference type="EMBL" id="MDYP01000001">
    <property type="protein sequence ID" value="OQE12382.1"/>
    <property type="molecule type" value="Genomic_DNA"/>
</dbReference>
<keyword evidence="2 3" id="KW-0040">ANK repeat</keyword>
<proteinExistence type="predicted"/>
<name>A0A1V6SEE8_9EURO</name>